<dbReference type="HOGENOM" id="CLU_165193_1_0_1"/>
<dbReference type="eggNOG" id="ENOG502SV7N">
    <property type="taxonomic scope" value="Eukaryota"/>
</dbReference>
<dbReference type="AlphaFoldDB" id="S8DNK2"/>
<dbReference type="Gene3D" id="3.10.10.10">
    <property type="entry name" value="HIV Type 1 Reverse Transcriptase, subunit A, domain 1"/>
    <property type="match status" value="1"/>
</dbReference>
<keyword evidence="2" id="KW-1185">Reference proteome</keyword>
<feature type="non-terminal residue" evidence="1">
    <location>
        <position position="83"/>
    </location>
</feature>
<dbReference type="SUPFAM" id="SSF56672">
    <property type="entry name" value="DNA/RNA polymerases"/>
    <property type="match status" value="1"/>
</dbReference>
<evidence type="ECO:0000313" key="1">
    <source>
        <dbReference type="EMBL" id="EPS94951.1"/>
    </source>
</evidence>
<protein>
    <submittedName>
        <fullName evidence="1">Uncharacterized protein</fullName>
    </submittedName>
</protein>
<evidence type="ECO:0000313" key="2">
    <source>
        <dbReference type="Proteomes" id="UP000015241"/>
    </source>
</evidence>
<dbReference type="STRING" id="743788.S8DNK2"/>
<proteinExistence type="predicted"/>
<organism evidence="1 2">
    <name type="scientific">Fomitopsis schrenkii</name>
    <name type="common">Brown rot fungus</name>
    <dbReference type="NCBI Taxonomy" id="2126942"/>
    <lineage>
        <taxon>Eukaryota</taxon>
        <taxon>Fungi</taxon>
        <taxon>Dikarya</taxon>
        <taxon>Basidiomycota</taxon>
        <taxon>Agaricomycotina</taxon>
        <taxon>Agaricomycetes</taxon>
        <taxon>Polyporales</taxon>
        <taxon>Fomitopsis</taxon>
    </lineage>
</organism>
<dbReference type="OrthoDB" id="2789199at2759"/>
<accession>S8DNK2</accession>
<dbReference type="Proteomes" id="UP000015241">
    <property type="component" value="Unassembled WGS sequence"/>
</dbReference>
<dbReference type="InParanoid" id="S8DNK2"/>
<sequence length="83" mass="9217">MLRDRQQAFAFDGRLGRNPTAVEIKIAPGARPVSLPMYAASPAKREVIDKQHDAWLAMDVIEPSSSPWAAPVLIAYRNGKPRF</sequence>
<gene>
    <name evidence="1" type="ORF">FOMPIDRAFT_1133366</name>
</gene>
<reference evidence="1 2" key="1">
    <citation type="journal article" date="2012" name="Science">
        <title>The Paleozoic origin of enzymatic lignin decomposition reconstructed from 31 fungal genomes.</title>
        <authorList>
            <person name="Floudas D."/>
            <person name="Binder M."/>
            <person name="Riley R."/>
            <person name="Barry K."/>
            <person name="Blanchette R.A."/>
            <person name="Henrissat B."/>
            <person name="Martinez A.T."/>
            <person name="Otillar R."/>
            <person name="Spatafora J.W."/>
            <person name="Yadav J.S."/>
            <person name="Aerts A."/>
            <person name="Benoit I."/>
            <person name="Boyd A."/>
            <person name="Carlson A."/>
            <person name="Copeland A."/>
            <person name="Coutinho P.M."/>
            <person name="de Vries R.P."/>
            <person name="Ferreira P."/>
            <person name="Findley K."/>
            <person name="Foster B."/>
            <person name="Gaskell J."/>
            <person name="Glotzer D."/>
            <person name="Gorecki P."/>
            <person name="Heitman J."/>
            <person name="Hesse C."/>
            <person name="Hori C."/>
            <person name="Igarashi K."/>
            <person name="Jurgens J.A."/>
            <person name="Kallen N."/>
            <person name="Kersten P."/>
            <person name="Kohler A."/>
            <person name="Kuees U."/>
            <person name="Kumar T.K.A."/>
            <person name="Kuo A."/>
            <person name="LaButti K."/>
            <person name="Larrondo L.F."/>
            <person name="Lindquist E."/>
            <person name="Ling A."/>
            <person name="Lombard V."/>
            <person name="Lucas S."/>
            <person name="Lundell T."/>
            <person name="Martin R."/>
            <person name="McLaughlin D.J."/>
            <person name="Morgenstern I."/>
            <person name="Morin E."/>
            <person name="Murat C."/>
            <person name="Nagy L.G."/>
            <person name="Nolan M."/>
            <person name="Ohm R.A."/>
            <person name="Patyshakuliyeva A."/>
            <person name="Rokas A."/>
            <person name="Ruiz-Duenas F.J."/>
            <person name="Sabat G."/>
            <person name="Salamov A."/>
            <person name="Samejima M."/>
            <person name="Schmutz J."/>
            <person name="Slot J.C."/>
            <person name="St John F."/>
            <person name="Stenlid J."/>
            <person name="Sun H."/>
            <person name="Sun S."/>
            <person name="Syed K."/>
            <person name="Tsang A."/>
            <person name="Wiebenga A."/>
            <person name="Young D."/>
            <person name="Pisabarro A."/>
            <person name="Eastwood D.C."/>
            <person name="Martin F."/>
            <person name="Cullen D."/>
            <person name="Grigoriev I.V."/>
            <person name="Hibbett D.S."/>
        </authorList>
    </citation>
    <scope>NUCLEOTIDE SEQUENCE</scope>
    <source>
        <strain evidence="2">FP-58527</strain>
    </source>
</reference>
<dbReference type="EMBL" id="KE504218">
    <property type="protein sequence ID" value="EPS94951.1"/>
    <property type="molecule type" value="Genomic_DNA"/>
</dbReference>
<dbReference type="InterPro" id="IPR043502">
    <property type="entry name" value="DNA/RNA_pol_sf"/>
</dbReference>
<name>S8DNK2_FOMSC</name>